<dbReference type="EMBL" id="SNYM01000014">
    <property type="protein sequence ID" value="TDQ46219.1"/>
    <property type="molecule type" value="Genomic_DNA"/>
</dbReference>
<evidence type="ECO:0000313" key="2">
    <source>
        <dbReference type="Proteomes" id="UP000295375"/>
    </source>
</evidence>
<proteinExistence type="predicted"/>
<dbReference type="AlphaFoldDB" id="A0A4R6UL45"/>
<sequence length="100" mass="11451">MAVEMRKLLTVITEASIERQLIKDFQQWGVTGYTITDARGKGSRGVRDAGWDVSANIRIEIVCNDALAHQVADNMRKKYYDNYAMITYIADVEVMRSEKF</sequence>
<gene>
    <name evidence="1" type="ORF">EV696_1144</name>
</gene>
<dbReference type="Pfam" id="PF00543">
    <property type="entry name" value="P-II"/>
    <property type="match status" value="1"/>
</dbReference>
<dbReference type="RefSeq" id="WP_133591874.1">
    <property type="nucleotide sequence ID" value="NZ_CP037953.1"/>
</dbReference>
<organism evidence="1 2">
    <name type="scientific">Permianibacter aggregans</name>
    <dbReference type="NCBI Taxonomy" id="1510150"/>
    <lineage>
        <taxon>Bacteria</taxon>
        <taxon>Pseudomonadati</taxon>
        <taxon>Pseudomonadota</taxon>
        <taxon>Gammaproteobacteria</taxon>
        <taxon>Pseudomonadales</taxon>
        <taxon>Pseudomonadaceae</taxon>
        <taxon>Permianibacter</taxon>
    </lineage>
</organism>
<dbReference type="Proteomes" id="UP000295375">
    <property type="component" value="Unassembled WGS sequence"/>
</dbReference>
<dbReference type="InterPro" id="IPR002187">
    <property type="entry name" value="N-reg_PII"/>
</dbReference>
<dbReference type="InterPro" id="IPR011322">
    <property type="entry name" value="N-reg_PII-like_a/b"/>
</dbReference>
<dbReference type="GO" id="GO:0006808">
    <property type="term" value="P:regulation of nitrogen utilization"/>
    <property type="evidence" value="ECO:0007669"/>
    <property type="project" value="InterPro"/>
</dbReference>
<keyword evidence="2" id="KW-1185">Reference proteome</keyword>
<evidence type="ECO:0008006" key="3">
    <source>
        <dbReference type="Google" id="ProtNLM"/>
    </source>
</evidence>
<dbReference type="InterPro" id="IPR015867">
    <property type="entry name" value="N-reg_PII/ATP_PRibTrfase_C"/>
</dbReference>
<reference evidence="1 2" key="1">
    <citation type="submission" date="2019-03" db="EMBL/GenBank/DDBJ databases">
        <title>Genomic Encyclopedia of Type Strains, Phase IV (KMG-IV): sequencing the most valuable type-strain genomes for metagenomic binning, comparative biology and taxonomic classification.</title>
        <authorList>
            <person name="Goeker M."/>
        </authorList>
    </citation>
    <scope>NUCLEOTIDE SEQUENCE [LARGE SCALE GENOMIC DNA]</scope>
    <source>
        <strain evidence="1 2">DSM 103792</strain>
    </source>
</reference>
<evidence type="ECO:0000313" key="1">
    <source>
        <dbReference type="EMBL" id="TDQ46219.1"/>
    </source>
</evidence>
<comment type="caution">
    <text evidence="1">The sequence shown here is derived from an EMBL/GenBank/DDBJ whole genome shotgun (WGS) entry which is preliminary data.</text>
</comment>
<name>A0A4R6UL45_9GAMM</name>
<accession>A0A4R6UL45</accession>
<dbReference type="SUPFAM" id="SSF54913">
    <property type="entry name" value="GlnB-like"/>
    <property type="match status" value="1"/>
</dbReference>
<dbReference type="GO" id="GO:0030234">
    <property type="term" value="F:enzyme regulator activity"/>
    <property type="evidence" value="ECO:0007669"/>
    <property type="project" value="InterPro"/>
</dbReference>
<dbReference type="OrthoDB" id="330665at2"/>
<protein>
    <recommendedName>
        <fullName evidence="3">Nitrogen regulatory protein P-II family</fullName>
    </recommendedName>
</protein>
<dbReference type="Gene3D" id="3.30.70.120">
    <property type="match status" value="1"/>
</dbReference>